<dbReference type="AlphaFoldDB" id="A0A9P7EZ27"/>
<keyword evidence="1" id="KW-1133">Transmembrane helix</keyword>
<gene>
    <name evidence="2" type="ORF">F5147DRAFT_656105</name>
</gene>
<dbReference type="Proteomes" id="UP000823399">
    <property type="component" value="Unassembled WGS sequence"/>
</dbReference>
<evidence type="ECO:0000256" key="1">
    <source>
        <dbReference type="SAM" id="Phobius"/>
    </source>
</evidence>
<evidence type="ECO:0000313" key="3">
    <source>
        <dbReference type="Proteomes" id="UP000823399"/>
    </source>
</evidence>
<keyword evidence="1" id="KW-0472">Membrane</keyword>
<accession>A0A9P7EZ27</accession>
<proteinExistence type="predicted"/>
<organism evidence="2 3">
    <name type="scientific">Suillus discolor</name>
    <dbReference type="NCBI Taxonomy" id="1912936"/>
    <lineage>
        <taxon>Eukaryota</taxon>
        <taxon>Fungi</taxon>
        <taxon>Dikarya</taxon>
        <taxon>Basidiomycota</taxon>
        <taxon>Agaricomycotina</taxon>
        <taxon>Agaricomycetes</taxon>
        <taxon>Agaricomycetidae</taxon>
        <taxon>Boletales</taxon>
        <taxon>Suillineae</taxon>
        <taxon>Suillaceae</taxon>
        <taxon>Suillus</taxon>
    </lineage>
</organism>
<feature type="transmembrane region" description="Helical" evidence="1">
    <location>
        <begin position="106"/>
        <end position="130"/>
    </location>
</feature>
<keyword evidence="1" id="KW-0812">Transmembrane</keyword>
<dbReference type="GeneID" id="64696312"/>
<evidence type="ECO:0000313" key="2">
    <source>
        <dbReference type="EMBL" id="KAG2098213.1"/>
    </source>
</evidence>
<dbReference type="EMBL" id="JABBWM010000062">
    <property type="protein sequence ID" value="KAG2098213.1"/>
    <property type="molecule type" value="Genomic_DNA"/>
</dbReference>
<comment type="caution">
    <text evidence="2">The sequence shown here is derived from an EMBL/GenBank/DDBJ whole genome shotgun (WGS) entry which is preliminary data.</text>
</comment>
<keyword evidence="3" id="KW-1185">Reference proteome</keyword>
<sequence>MDTRQDGSEKEPHGQCNNVATSEYFENVLLPRLSPSARRYYDSSTLMPPICQQVPSYAVHSACFLSLQTAIASELQVKVVRFVQSAKKAVRLTKYLEIRMKGKRNFAALAVTTIADFICLTFAYLLYFGYTSAADTEHTMNYVNVVTMSGASSSITRSVMLISSGYSVEAWSSYRTVYWVIFKSIYEIAVGVVEAAENHMGHSLDRQVFSRGLIRLDRLG</sequence>
<reference evidence="2" key="1">
    <citation type="journal article" date="2020" name="New Phytol.">
        <title>Comparative genomics reveals dynamic genome evolution in host specialist ectomycorrhizal fungi.</title>
        <authorList>
            <person name="Lofgren L.A."/>
            <person name="Nguyen N.H."/>
            <person name="Vilgalys R."/>
            <person name="Ruytinx J."/>
            <person name="Liao H.L."/>
            <person name="Branco S."/>
            <person name="Kuo A."/>
            <person name="LaButti K."/>
            <person name="Lipzen A."/>
            <person name="Andreopoulos W."/>
            <person name="Pangilinan J."/>
            <person name="Riley R."/>
            <person name="Hundley H."/>
            <person name="Na H."/>
            <person name="Barry K."/>
            <person name="Grigoriev I.V."/>
            <person name="Stajich J.E."/>
            <person name="Kennedy P.G."/>
        </authorList>
    </citation>
    <scope>NUCLEOTIDE SEQUENCE</scope>
    <source>
        <strain evidence="2">FC423</strain>
    </source>
</reference>
<dbReference type="RefSeq" id="XP_041288767.1">
    <property type="nucleotide sequence ID" value="XM_041434053.1"/>
</dbReference>
<name>A0A9P7EZ27_9AGAM</name>
<protein>
    <submittedName>
        <fullName evidence="2">Uncharacterized protein</fullName>
    </submittedName>
</protein>